<dbReference type="EMBL" id="CAADEY010000035">
    <property type="protein sequence ID" value="VFJ52193.1"/>
    <property type="molecule type" value="Genomic_DNA"/>
</dbReference>
<name>A0A450SGL7_9GAMM</name>
<accession>A0A450SGL7</accession>
<protein>
    <submittedName>
        <fullName evidence="1">Uncharacterized protein</fullName>
    </submittedName>
</protein>
<gene>
    <name evidence="1" type="ORF">BECKDK2373C_GA0170839_103517</name>
</gene>
<sequence length="75" mass="8501">MFVSRPKRLTEILNNRYRQTRRLGNLYRGQSGFFQGKRDFPGLPVGAFFYPFLSTLLPSCLPSSLAVSNAAFVVQ</sequence>
<evidence type="ECO:0000313" key="1">
    <source>
        <dbReference type="EMBL" id="VFJ52193.1"/>
    </source>
</evidence>
<reference evidence="1" key="1">
    <citation type="submission" date="2019-02" db="EMBL/GenBank/DDBJ databases">
        <authorList>
            <person name="Gruber-Vodicka R. H."/>
            <person name="Seah K. B. B."/>
        </authorList>
    </citation>
    <scope>NUCLEOTIDE SEQUENCE</scope>
    <source>
        <strain evidence="1">BECK_DK161</strain>
    </source>
</reference>
<dbReference type="AlphaFoldDB" id="A0A450SGL7"/>
<proteinExistence type="predicted"/>
<organism evidence="1">
    <name type="scientific">Candidatus Kentrum sp. DK</name>
    <dbReference type="NCBI Taxonomy" id="2126562"/>
    <lineage>
        <taxon>Bacteria</taxon>
        <taxon>Pseudomonadati</taxon>
        <taxon>Pseudomonadota</taxon>
        <taxon>Gammaproteobacteria</taxon>
        <taxon>Candidatus Kentrum</taxon>
    </lineage>
</organism>